<feature type="compositionally biased region" description="Basic residues" evidence="3">
    <location>
        <begin position="29"/>
        <end position="39"/>
    </location>
</feature>
<dbReference type="AlphaFoldDB" id="A0A8K0X5X3"/>
<dbReference type="SUPFAM" id="SSF48208">
    <property type="entry name" value="Six-hairpin glycosidases"/>
    <property type="match status" value="1"/>
</dbReference>
<dbReference type="InterPro" id="IPR012341">
    <property type="entry name" value="6hp_glycosidase-like_sf"/>
</dbReference>
<evidence type="ECO:0000256" key="1">
    <source>
        <dbReference type="ARBA" id="ARBA00022801"/>
    </source>
</evidence>
<dbReference type="InterPro" id="IPR008928">
    <property type="entry name" value="6-hairpin_glycosidase_sf"/>
</dbReference>
<comment type="caution">
    <text evidence="4">The sequence shown here is derived from an EMBL/GenBank/DDBJ whole genome shotgun (WGS) entry which is preliminary data.</text>
</comment>
<sequence length="500" mass="56258">MASVSVTSGPAVECKRNLAEDKPEMNSPKRTRFSPRVKKNGLTTPTSPGSVHQADPLVSLLYSTSLTTKIWGVAQKDMSSLSPPTLFPEYTKPGGTKYVYRELDFWTSGFFPGCLHLLLERKQKYAHRLSQLRSADEAGDEPHQIHLEFACKWWTETLHANAKLTYTHDLGFMIAPWASLAWDLHHDARAYQTMLTAAKSLYDRYDAKVKCIRSWDFCVTKRYSFTKPEDGFLVIIDNMMNLDLIFWAAKELGSQEMHDAAKQHAETSRAYHIDPKDNSTCHVVIFENDTGAFRERITNQGFSDTSAWTRGQAWAIAGFAQTYGWTRDVSFLETAMACAEFFLRELPASKIPPWDFRAPEEPGKPRPTDTSAGVVAAYGMLLIHEALLGLGREETRNWLDEALDIVRAIGVNHTNGPGAYRKQRRSVQTVEHGEVVTDVGLDVDMGDECETILNGATINNYEMAPRRWANHGLVYADYYFLLIGNKLLEMGLDARLAGLS</sequence>
<dbReference type="Gene3D" id="1.50.10.10">
    <property type="match status" value="1"/>
</dbReference>
<evidence type="ECO:0000313" key="4">
    <source>
        <dbReference type="EMBL" id="KAH7367725.1"/>
    </source>
</evidence>
<feature type="region of interest" description="Disordered" evidence="3">
    <location>
        <begin position="1"/>
        <end position="50"/>
    </location>
</feature>
<comment type="similarity">
    <text evidence="2">Belongs to the glycosyl hydrolase 88 family.</text>
</comment>
<keyword evidence="1 4" id="KW-0378">Hydrolase</keyword>
<dbReference type="PANTHER" id="PTHR36845">
    <property type="entry name" value="HYDROLASE, PUTATIVE (AFU_ORTHOLOGUE AFUA_7G05090)-RELATED"/>
    <property type="match status" value="1"/>
</dbReference>
<feature type="compositionally biased region" description="Basic and acidic residues" evidence="3">
    <location>
        <begin position="13"/>
        <end position="24"/>
    </location>
</feature>
<dbReference type="Proteomes" id="UP000813385">
    <property type="component" value="Unassembled WGS sequence"/>
</dbReference>
<proteinExistence type="inferred from homology"/>
<evidence type="ECO:0000313" key="5">
    <source>
        <dbReference type="Proteomes" id="UP000813385"/>
    </source>
</evidence>
<dbReference type="GO" id="GO:0000272">
    <property type="term" value="P:polysaccharide catabolic process"/>
    <property type="evidence" value="ECO:0007669"/>
    <property type="project" value="TreeGrafter"/>
</dbReference>
<dbReference type="InterPro" id="IPR052369">
    <property type="entry name" value="UG_Glycosaminoglycan_Hydrolase"/>
</dbReference>
<gene>
    <name evidence="4" type="ORF">B0T11DRAFT_337043</name>
</gene>
<organism evidence="4 5">
    <name type="scientific">Plectosphaerella cucumerina</name>
    <dbReference type="NCBI Taxonomy" id="40658"/>
    <lineage>
        <taxon>Eukaryota</taxon>
        <taxon>Fungi</taxon>
        <taxon>Dikarya</taxon>
        <taxon>Ascomycota</taxon>
        <taxon>Pezizomycotina</taxon>
        <taxon>Sordariomycetes</taxon>
        <taxon>Hypocreomycetidae</taxon>
        <taxon>Glomerellales</taxon>
        <taxon>Plectosphaerellaceae</taxon>
        <taxon>Plectosphaerella</taxon>
    </lineage>
</organism>
<accession>A0A8K0X5X3</accession>
<protein>
    <submittedName>
        <fullName evidence="4">Unsaturated glucuronyl hydrolase</fullName>
    </submittedName>
</protein>
<dbReference type="PANTHER" id="PTHR36845:SF1">
    <property type="entry name" value="HYDROLASE, PUTATIVE (AFU_ORTHOLOGUE AFUA_7G05090)-RELATED"/>
    <property type="match status" value="1"/>
</dbReference>
<keyword evidence="5" id="KW-1185">Reference proteome</keyword>
<dbReference type="EMBL" id="JAGPXD010000002">
    <property type="protein sequence ID" value="KAH7367725.1"/>
    <property type="molecule type" value="Genomic_DNA"/>
</dbReference>
<feature type="compositionally biased region" description="Polar residues" evidence="3">
    <location>
        <begin position="41"/>
        <end position="50"/>
    </location>
</feature>
<reference evidence="4" key="1">
    <citation type="journal article" date="2021" name="Nat. Commun.">
        <title>Genetic determinants of endophytism in the Arabidopsis root mycobiome.</title>
        <authorList>
            <person name="Mesny F."/>
            <person name="Miyauchi S."/>
            <person name="Thiergart T."/>
            <person name="Pickel B."/>
            <person name="Atanasova L."/>
            <person name="Karlsson M."/>
            <person name="Huettel B."/>
            <person name="Barry K.W."/>
            <person name="Haridas S."/>
            <person name="Chen C."/>
            <person name="Bauer D."/>
            <person name="Andreopoulos W."/>
            <person name="Pangilinan J."/>
            <person name="LaButti K."/>
            <person name="Riley R."/>
            <person name="Lipzen A."/>
            <person name="Clum A."/>
            <person name="Drula E."/>
            <person name="Henrissat B."/>
            <person name="Kohler A."/>
            <person name="Grigoriev I.V."/>
            <person name="Martin F.M."/>
            <person name="Hacquard S."/>
        </authorList>
    </citation>
    <scope>NUCLEOTIDE SEQUENCE</scope>
    <source>
        <strain evidence="4">MPI-CAGE-AT-0016</strain>
    </source>
</reference>
<dbReference type="GO" id="GO:0052757">
    <property type="term" value="F:chondroitin hydrolase activity"/>
    <property type="evidence" value="ECO:0007669"/>
    <property type="project" value="TreeGrafter"/>
</dbReference>
<name>A0A8K0X5X3_9PEZI</name>
<dbReference type="OrthoDB" id="2317065at2759"/>
<evidence type="ECO:0000256" key="2">
    <source>
        <dbReference type="ARBA" id="ARBA00038358"/>
    </source>
</evidence>
<evidence type="ECO:0000256" key="3">
    <source>
        <dbReference type="SAM" id="MobiDB-lite"/>
    </source>
</evidence>